<dbReference type="EC" id="5.1.1.3" evidence="1"/>
<dbReference type="PROSITE" id="PS00924">
    <property type="entry name" value="ASP_GLU_RACEMASE_2"/>
    <property type="match status" value="1"/>
</dbReference>
<evidence type="ECO:0000313" key="1">
    <source>
        <dbReference type="EMBL" id="MPM69834.1"/>
    </source>
</evidence>
<dbReference type="AlphaFoldDB" id="A0A645C7A2"/>
<gene>
    <name evidence="1" type="primary">murI_19</name>
    <name evidence="1" type="ORF">SDC9_116782</name>
</gene>
<dbReference type="EMBL" id="VSSQ01023108">
    <property type="protein sequence ID" value="MPM69834.1"/>
    <property type="molecule type" value="Genomic_DNA"/>
</dbReference>
<dbReference type="InterPro" id="IPR033134">
    <property type="entry name" value="Asp/Glu_racemase_AS_2"/>
</dbReference>
<keyword evidence="1" id="KW-0413">Isomerase</keyword>
<dbReference type="InterPro" id="IPR001920">
    <property type="entry name" value="Asp/Glu_race"/>
</dbReference>
<organism evidence="1">
    <name type="scientific">bioreactor metagenome</name>
    <dbReference type="NCBI Taxonomy" id="1076179"/>
    <lineage>
        <taxon>unclassified sequences</taxon>
        <taxon>metagenomes</taxon>
        <taxon>ecological metagenomes</taxon>
    </lineage>
</organism>
<comment type="caution">
    <text evidence="1">The sequence shown here is derived from an EMBL/GenBank/DDBJ whole genome shotgun (WGS) entry which is preliminary data.</text>
</comment>
<sequence length="120" mass="13369">MEKEHFDGTLVERAAEEYLTPLLKADIDTVVLACTHYPLLTPVISKVMGEINIFDPAEETAQNVKAYLQNANLLNTTGPGYSKLYFSADVERAKRIAARLIDVNKCKFDCIDVSKYAGQI</sequence>
<dbReference type="SUPFAM" id="SSF53681">
    <property type="entry name" value="Aspartate/glutamate racemase"/>
    <property type="match status" value="1"/>
</dbReference>
<protein>
    <submittedName>
        <fullName evidence="1">Glutamate racemase</fullName>
        <ecNumber evidence="1">5.1.1.3</ecNumber>
    </submittedName>
</protein>
<proteinExistence type="predicted"/>
<dbReference type="Gene3D" id="3.40.50.1860">
    <property type="match status" value="1"/>
</dbReference>
<accession>A0A645C7A2</accession>
<reference evidence="1" key="1">
    <citation type="submission" date="2019-08" db="EMBL/GenBank/DDBJ databases">
        <authorList>
            <person name="Kucharzyk K."/>
            <person name="Murdoch R.W."/>
            <person name="Higgins S."/>
            <person name="Loffler F."/>
        </authorList>
    </citation>
    <scope>NUCLEOTIDE SEQUENCE</scope>
</reference>
<dbReference type="GO" id="GO:0008881">
    <property type="term" value="F:glutamate racemase activity"/>
    <property type="evidence" value="ECO:0007669"/>
    <property type="project" value="UniProtKB-EC"/>
</dbReference>
<name>A0A645C7A2_9ZZZZ</name>